<dbReference type="Gene3D" id="1.25.40.20">
    <property type="entry name" value="Ankyrin repeat-containing domain"/>
    <property type="match status" value="2"/>
</dbReference>
<feature type="compositionally biased region" description="Basic and acidic residues" evidence="4">
    <location>
        <begin position="543"/>
        <end position="556"/>
    </location>
</feature>
<dbReference type="InterPro" id="IPR036770">
    <property type="entry name" value="Ankyrin_rpt-contain_sf"/>
</dbReference>
<dbReference type="Proteomes" id="UP001500604">
    <property type="component" value="Unassembled WGS sequence"/>
</dbReference>
<evidence type="ECO:0000313" key="6">
    <source>
        <dbReference type="Proteomes" id="UP001500604"/>
    </source>
</evidence>
<dbReference type="PANTHER" id="PTHR24198">
    <property type="entry name" value="ANKYRIN REPEAT AND PROTEIN KINASE DOMAIN-CONTAINING PROTEIN"/>
    <property type="match status" value="1"/>
</dbReference>
<gene>
    <name evidence="5" type="ORF">GCM10023116_19690</name>
</gene>
<evidence type="ECO:0000256" key="3">
    <source>
        <dbReference type="PROSITE-ProRule" id="PRU00023"/>
    </source>
</evidence>
<feature type="repeat" description="ANK" evidence="3">
    <location>
        <begin position="352"/>
        <end position="387"/>
    </location>
</feature>
<dbReference type="Pfam" id="PF00023">
    <property type="entry name" value="Ank"/>
    <property type="match status" value="1"/>
</dbReference>
<dbReference type="SUPFAM" id="SSF48403">
    <property type="entry name" value="Ankyrin repeat"/>
    <property type="match status" value="1"/>
</dbReference>
<evidence type="ECO:0000313" key="5">
    <source>
        <dbReference type="EMBL" id="GAA4649690.1"/>
    </source>
</evidence>
<comment type="caution">
    <text evidence="5">The sequence shown here is derived from an EMBL/GenBank/DDBJ whole genome shotgun (WGS) entry which is preliminary data.</text>
</comment>
<dbReference type="Pfam" id="PF12796">
    <property type="entry name" value="Ank_2"/>
    <property type="match status" value="2"/>
</dbReference>
<feature type="repeat" description="ANK" evidence="3">
    <location>
        <begin position="388"/>
        <end position="424"/>
    </location>
</feature>
<keyword evidence="1" id="KW-0677">Repeat</keyword>
<dbReference type="RefSeq" id="WP_345195657.1">
    <property type="nucleotide sequence ID" value="NZ_BAABFL010000261.1"/>
</dbReference>
<keyword evidence="6" id="KW-1185">Reference proteome</keyword>
<dbReference type="SMART" id="SM00248">
    <property type="entry name" value="ANK"/>
    <property type="match status" value="9"/>
</dbReference>
<dbReference type="PROSITE" id="PS50088">
    <property type="entry name" value="ANK_REPEAT"/>
    <property type="match status" value="3"/>
</dbReference>
<feature type="region of interest" description="Disordered" evidence="4">
    <location>
        <begin position="536"/>
        <end position="556"/>
    </location>
</feature>
<sequence>MKSPYVPVFEYLPNAYSFLWEKVDTDYYKTFTGIQERLEKQSPGVDFREDKFPGSGETHVCLACTELKDIKEKNIDQKQKKITKLLNMITAMTSLGANVRSPDARGRHPLYILMTSDYFQRGSQDITDLIKTLIEASGANDGDTRDEEAELTVIMQFIHDNDHERLRFLLEHGASPDKPGRCGNTPVLLAISENRVECLTILLESGADANKSGGDGITPLLHTITKNKHQCACILLKKAADPDQAGENGITPLLHAIFENRKEFVSTLLKFKANPNRFHQTDATQSPLLVAAWGNQTKILEILFMQHPIPTNVNISDKDKTTALMNASFLGHHKTVSLLLTHKATVDRLSAYGETALFMALKSTRRHKIATVSALLEAGANTNRKADDGSTPLSLTLVINEATERNTILDLLLKKGADTNQTNQAGNHALLMLCMNTTKERDVSLTATKLIMHDARIHHLNNNNETALFHAVKNRNLGAIQTILMTNNPSRSALWNDYNRTNHDGVSIRQMITEQNYRQEEPEIYQLLCSFLQGPAHESQPSQREEEKKQLQESLKTKEHELAWAKSDYEESSQGMLKEISTLERQLGAVDVSHW</sequence>
<proteinExistence type="predicted"/>
<evidence type="ECO:0000256" key="2">
    <source>
        <dbReference type="ARBA" id="ARBA00023043"/>
    </source>
</evidence>
<organism evidence="5 6">
    <name type="scientific">Kistimonas scapharcae</name>
    <dbReference type="NCBI Taxonomy" id="1036133"/>
    <lineage>
        <taxon>Bacteria</taxon>
        <taxon>Pseudomonadati</taxon>
        <taxon>Pseudomonadota</taxon>
        <taxon>Gammaproteobacteria</taxon>
        <taxon>Oceanospirillales</taxon>
        <taxon>Endozoicomonadaceae</taxon>
        <taxon>Kistimonas</taxon>
    </lineage>
</organism>
<dbReference type="PROSITE" id="PS50297">
    <property type="entry name" value="ANK_REP_REGION"/>
    <property type="match status" value="2"/>
</dbReference>
<keyword evidence="2 3" id="KW-0040">ANK repeat</keyword>
<evidence type="ECO:0000256" key="4">
    <source>
        <dbReference type="SAM" id="MobiDB-lite"/>
    </source>
</evidence>
<protein>
    <recommendedName>
        <fullName evidence="7">Ankyrin</fullName>
    </recommendedName>
</protein>
<reference evidence="6" key="1">
    <citation type="journal article" date="2019" name="Int. J. Syst. Evol. Microbiol.">
        <title>The Global Catalogue of Microorganisms (GCM) 10K type strain sequencing project: providing services to taxonomists for standard genome sequencing and annotation.</title>
        <authorList>
            <consortium name="The Broad Institute Genomics Platform"/>
            <consortium name="The Broad Institute Genome Sequencing Center for Infectious Disease"/>
            <person name="Wu L."/>
            <person name="Ma J."/>
        </authorList>
    </citation>
    <scope>NUCLEOTIDE SEQUENCE [LARGE SCALE GENOMIC DNA]</scope>
    <source>
        <strain evidence="6">JCM 17805</strain>
    </source>
</reference>
<evidence type="ECO:0000256" key="1">
    <source>
        <dbReference type="ARBA" id="ARBA00022737"/>
    </source>
</evidence>
<accession>A0ABP8V310</accession>
<dbReference type="PANTHER" id="PTHR24198:SF165">
    <property type="entry name" value="ANKYRIN REPEAT-CONTAINING PROTEIN-RELATED"/>
    <property type="match status" value="1"/>
</dbReference>
<name>A0ABP8V310_9GAMM</name>
<dbReference type="EMBL" id="BAABFL010000261">
    <property type="protein sequence ID" value="GAA4649690.1"/>
    <property type="molecule type" value="Genomic_DNA"/>
</dbReference>
<feature type="repeat" description="ANK" evidence="3">
    <location>
        <begin position="182"/>
        <end position="214"/>
    </location>
</feature>
<evidence type="ECO:0008006" key="7">
    <source>
        <dbReference type="Google" id="ProtNLM"/>
    </source>
</evidence>
<dbReference type="InterPro" id="IPR002110">
    <property type="entry name" value="Ankyrin_rpt"/>
</dbReference>